<dbReference type="InterPro" id="IPR029499">
    <property type="entry name" value="PduO-typ"/>
</dbReference>
<dbReference type="Proteomes" id="UP001519343">
    <property type="component" value="Unassembled WGS sequence"/>
</dbReference>
<evidence type="ECO:0000256" key="4">
    <source>
        <dbReference type="ARBA" id="ARBA00020963"/>
    </source>
</evidence>
<keyword evidence="6 14" id="KW-0808">Transferase</keyword>
<gene>
    <name evidence="16" type="ORF">J2Z37_000245</name>
</gene>
<evidence type="ECO:0000313" key="16">
    <source>
        <dbReference type="EMBL" id="MBP1930258.1"/>
    </source>
</evidence>
<dbReference type="Gene3D" id="1.20.1200.10">
    <property type="entry name" value="Cobalamin adenosyltransferase-like"/>
    <property type="match status" value="1"/>
</dbReference>
<comment type="similarity">
    <text evidence="2 14">Belongs to the Cob(I)alamin adenosyltransferase family.</text>
</comment>
<evidence type="ECO:0000313" key="17">
    <source>
        <dbReference type="Proteomes" id="UP001519343"/>
    </source>
</evidence>
<organism evidence="16 17">
    <name type="scientific">Ammoniphilus resinae</name>
    <dbReference type="NCBI Taxonomy" id="861532"/>
    <lineage>
        <taxon>Bacteria</taxon>
        <taxon>Bacillati</taxon>
        <taxon>Bacillota</taxon>
        <taxon>Bacilli</taxon>
        <taxon>Bacillales</taxon>
        <taxon>Paenibacillaceae</taxon>
        <taxon>Aneurinibacillus group</taxon>
        <taxon>Ammoniphilus</taxon>
    </lineage>
</organism>
<keyword evidence="5 14" id="KW-0169">Cobalamin biosynthesis</keyword>
<protein>
    <recommendedName>
        <fullName evidence="4 14">Corrinoid adenosyltransferase</fullName>
        <ecNumber evidence="3 14">2.5.1.17</ecNumber>
    </recommendedName>
    <alternativeName>
        <fullName evidence="9 14">Cob(II)alamin adenosyltransferase</fullName>
    </alternativeName>
    <alternativeName>
        <fullName evidence="11 14">Cob(II)yrinic acid a,c-diamide adenosyltransferase</fullName>
    </alternativeName>
    <alternativeName>
        <fullName evidence="10 14">Cobinamide/cobalamin adenosyltransferase</fullName>
    </alternativeName>
</protein>
<evidence type="ECO:0000256" key="14">
    <source>
        <dbReference type="RuleBase" id="RU366026"/>
    </source>
</evidence>
<dbReference type="PANTHER" id="PTHR12213:SF0">
    <property type="entry name" value="CORRINOID ADENOSYLTRANSFERASE MMAB"/>
    <property type="match status" value="1"/>
</dbReference>
<evidence type="ECO:0000256" key="8">
    <source>
        <dbReference type="ARBA" id="ARBA00022840"/>
    </source>
</evidence>
<dbReference type="SUPFAM" id="SSF89028">
    <property type="entry name" value="Cobalamin adenosyltransferase-like"/>
    <property type="match status" value="1"/>
</dbReference>
<evidence type="ECO:0000256" key="2">
    <source>
        <dbReference type="ARBA" id="ARBA00007487"/>
    </source>
</evidence>
<evidence type="ECO:0000259" key="15">
    <source>
        <dbReference type="Pfam" id="PF01923"/>
    </source>
</evidence>
<comment type="caution">
    <text evidence="16">The sequence shown here is derived from an EMBL/GenBank/DDBJ whole genome shotgun (WGS) entry which is preliminary data.</text>
</comment>
<evidence type="ECO:0000256" key="12">
    <source>
        <dbReference type="ARBA" id="ARBA00048555"/>
    </source>
</evidence>
<feature type="domain" description="Cobalamin adenosyltransferase-like" evidence="15">
    <location>
        <begin position="3"/>
        <end position="169"/>
    </location>
</feature>
<evidence type="ECO:0000256" key="6">
    <source>
        <dbReference type="ARBA" id="ARBA00022679"/>
    </source>
</evidence>
<evidence type="ECO:0000256" key="9">
    <source>
        <dbReference type="ARBA" id="ARBA00031529"/>
    </source>
</evidence>
<dbReference type="PANTHER" id="PTHR12213">
    <property type="entry name" value="CORRINOID ADENOSYLTRANSFERASE"/>
    <property type="match status" value="1"/>
</dbReference>
<evidence type="ECO:0000256" key="7">
    <source>
        <dbReference type="ARBA" id="ARBA00022741"/>
    </source>
</evidence>
<name>A0ABS4GJ19_9BACL</name>
<evidence type="ECO:0000256" key="5">
    <source>
        <dbReference type="ARBA" id="ARBA00022573"/>
    </source>
</evidence>
<comment type="catalytic activity">
    <reaction evidence="12 14">
        <text>2 cob(II)yrinate a,c diamide + reduced [electron-transfer flavoprotein] + 2 ATP = 2 adenosylcob(III)yrinate a,c-diamide + 2 triphosphate + oxidized [electron-transfer flavoprotein] + 3 H(+)</text>
        <dbReference type="Rhea" id="RHEA:11528"/>
        <dbReference type="Rhea" id="RHEA-COMP:10685"/>
        <dbReference type="Rhea" id="RHEA-COMP:10686"/>
        <dbReference type="ChEBI" id="CHEBI:15378"/>
        <dbReference type="ChEBI" id="CHEBI:18036"/>
        <dbReference type="ChEBI" id="CHEBI:30616"/>
        <dbReference type="ChEBI" id="CHEBI:57692"/>
        <dbReference type="ChEBI" id="CHEBI:58307"/>
        <dbReference type="ChEBI" id="CHEBI:58503"/>
        <dbReference type="ChEBI" id="CHEBI:58537"/>
        <dbReference type="EC" id="2.5.1.17"/>
    </reaction>
</comment>
<dbReference type="EC" id="2.5.1.17" evidence="3 14"/>
<evidence type="ECO:0000256" key="3">
    <source>
        <dbReference type="ARBA" id="ARBA00012454"/>
    </source>
</evidence>
<keyword evidence="17" id="KW-1185">Reference proteome</keyword>
<proteinExistence type="inferred from homology"/>
<evidence type="ECO:0000256" key="10">
    <source>
        <dbReference type="ARBA" id="ARBA00033334"/>
    </source>
</evidence>
<dbReference type="Pfam" id="PF01923">
    <property type="entry name" value="Cob_adeno_trans"/>
    <property type="match status" value="1"/>
</dbReference>
<sequence>MKIYTKSGDKGETSLVYGKRVSKQSAQVEAYGTCDEANSLIGMALAYLPAEEKWKDLREVFHVVQTKLFHVGAELSTPPGKKVGWPITEDDVLLLEQKIDQWDAALPPLTNFILPGGSPAGSTFHVARTVVRRAERRAVSLQLEQEVNPTVIKYLNRLSDFLFVVARYVNHKIGVVEPTLHAEEDLK</sequence>
<evidence type="ECO:0000256" key="1">
    <source>
        <dbReference type="ARBA" id="ARBA00005121"/>
    </source>
</evidence>
<evidence type="ECO:0000256" key="13">
    <source>
        <dbReference type="ARBA" id="ARBA00048692"/>
    </source>
</evidence>
<dbReference type="InterPro" id="IPR016030">
    <property type="entry name" value="CblAdoTrfase-like"/>
</dbReference>
<keyword evidence="8 14" id="KW-0067">ATP-binding</keyword>
<evidence type="ECO:0000256" key="11">
    <source>
        <dbReference type="ARBA" id="ARBA00033354"/>
    </source>
</evidence>
<dbReference type="InterPro" id="IPR036451">
    <property type="entry name" value="CblAdoTrfase-like_sf"/>
</dbReference>
<dbReference type="EMBL" id="JAGGKT010000001">
    <property type="protein sequence ID" value="MBP1930258.1"/>
    <property type="molecule type" value="Genomic_DNA"/>
</dbReference>
<accession>A0ABS4GJ19</accession>
<dbReference type="RefSeq" id="WP_209808126.1">
    <property type="nucleotide sequence ID" value="NZ_JAGGKT010000001.1"/>
</dbReference>
<reference evidence="16 17" key="1">
    <citation type="submission" date="2021-03" db="EMBL/GenBank/DDBJ databases">
        <title>Genomic Encyclopedia of Type Strains, Phase IV (KMG-IV): sequencing the most valuable type-strain genomes for metagenomic binning, comparative biology and taxonomic classification.</title>
        <authorList>
            <person name="Goeker M."/>
        </authorList>
    </citation>
    <scope>NUCLEOTIDE SEQUENCE [LARGE SCALE GENOMIC DNA]</scope>
    <source>
        <strain evidence="16 17">DSM 24738</strain>
    </source>
</reference>
<comment type="pathway">
    <text evidence="1 14">Cofactor biosynthesis; adenosylcobalamin biosynthesis; adenosylcobalamin from cob(II)yrinate a,c-diamide: step 2/7.</text>
</comment>
<dbReference type="GO" id="GO:0008817">
    <property type="term" value="F:corrinoid adenosyltransferase activity"/>
    <property type="evidence" value="ECO:0007669"/>
    <property type="project" value="UniProtKB-EC"/>
</dbReference>
<keyword evidence="7 14" id="KW-0547">Nucleotide-binding</keyword>
<dbReference type="NCBIfam" id="TIGR00636">
    <property type="entry name" value="PduO_Nterm"/>
    <property type="match status" value="1"/>
</dbReference>
<comment type="catalytic activity">
    <reaction evidence="13 14">
        <text>2 cob(II)alamin + reduced [electron-transfer flavoprotein] + 2 ATP = 2 adenosylcob(III)alamin + 2 triphosphate + oxidized [electron-transfer flavoprotein] + 3 H(+)</text>
        <dbReference type="Rhea" id="RHEA:28671"/>
        <dbReference type="Rhea" id="RHEA-COMP:10685"/>
        <dbReference type="Rhea" id="RHEA-COMP:10686"/>
        <dbReference type="ChEBI" id="CHEBI:15378"/>
        <dbReference type="ChEBI" id="CHEBI:16304"/>
        <dbReference type="ChEBI" id="CHEBI:18036"/>
        <dbReference type="ChEBI" id="CHEBI:18408"/>
        <dbReference type="ChEBI" id="CHEBI:30616"/>
        <dbReference type="ChEBI" id="CHEBI:57692"/>
        <dbReference type="ChEBI" id="CHEBI:58307"/>
        <dbReference type="EC" id="2.5.1.17"/>
    </reaction>
</comment>